<evidence type="ECO:0000313" key="4">
    <source>
        <dbReference type="Proteomes" id="UP000236884"/>
    </source>
</evidence>
<dbReference type="RefSeq" id="WP_096357560.1">
    <property type="nucleotide sequence ID" value="NZ_AP014946.1"/>
</dbReference>
<dbReference type="InterPro" id="IPR050623">
    <property type="entry name" value="Glucan_succinyl_AcylTrfase"/>
</dbReference>
<reference evidence="3 4" key="1">
    <citation type="submission" date="2015-08" db="EMBL/GenBank/DDBJ databases">
        <title>Investigation of the bacterial diversity of lava forest soil.</title>
        <authorList>
            <person name="Lee J.S."/>
        </authorList>
    </citation>
    <scope>NUCLEOTIDE SEQUENCE [LARGE SCALE GENOMIC DNA]</scope>
    <source>
        <strain evidence="3 4">GJW-30</strain>
    </source>
</reference>
<dbReference type="GO" id="GO:0016747">
    <property type="term" value="F:acyltransferase activity, transferring groups other than amino-acyl groups"/>
    <property type="evidence" value="ECO:0007669"/>
    <property type="project" value="InterPro"/>
</dbReference>
<dbReference type="EC" id="2.1.-.-" evidence="3"/>
<sequence>MQSSFRSRTDLDVLRIFACTAVIVLHALIIFSFEETYHLKSKETSHLATFLMDALRGTSMPLFFIIAGYAALSSLRTRDVATFAKERSRRLLVPFIVGTVLFGSIIKYIELRQGRALSLSGFAYRTPLGDTFFEFFPRNLRRANQITWSHLWFLLYLFLMSVPFAAVLKRLAERTPLMHRPSAFLVFVPLLVLPIYLALTNGYWPYFPNLIGDVSNLIYFTLCFAIGAMLAAWPGFEETMRGQRWWFVGFAVVGLCGIWFNGPSTPGRIFMGITAWSVSAASIGFAALHAPADTPVLRYFRQATLPVFIIHHVPLLWLGLWLIPMAMPVASKVVVIATGTIAISLAAYHLLIRPWKPMRLLFGG</sequence>
<evidence type="ECO:0000256" key="1">
    <source>
        <dbReference type="SAM" id="Phobius"/>
    </source>
</evidence>
<feature type="transmembrane region" description="Helical" evidence="1">
    <location>
        <begin position="245"/>
        <end position="262"/>
    </location>
</feature>
<keyword evidence="1" id="KW-0472">Membrane</keyword>
<dbReference type="InterPro" id="IPR002656">
    <property type="entry name" value="Acyl_transf_3_dom"/>
</dbReference>
<feature type="transmembrane region" description="Helical" evidence="1">
    <location>
        <begin position="92"/>
        <end position="109"/>
    </location>
</feature>
<feature type="transmembrane region" description="Helical" evidence="1">
    <location>
        <begin position="12"/>
        <end position="33"/>
    </location>
</feature>
<feature type="transmembrane region" description="Helical" evidence="1">
    <location>
        <begin position="216"/>
        <end position="233"/>
    </location>
</feature>
<keyword evidence="1" id="KW-1133">Transmembrane helix</keyword>
<proteinExistence type="predicted"/>
<dbReference type="AlphaFoldDB" id="A0A0S3PYE7"/>
<evidence type="ECO:0000259" key="2">
    <source>
        <dbReference type="Pfam" id="PF01757"/>
    </source>
</evidence>
<keyword evidence="1" id="KW-0812">Transmembrane</keyword>
<feature type="transmembrane region" description="Helical" evidence="1">
    <location>
        <begin position="268"/>
        <end position="291"/>
    </location>
</feature>
<protein>
    <submittedName>
        <fullName evidence="3">Glucans biosynthesis protein C</fullName>
        <ecNumber evidence="3">2.1.-.-</ecNumber>
    </submittedName>
</protein>
<feature type="transmembrane region" description="Helical" evidence="1">
    <location>
        <begin position="183"/>
        <end position="204"/>
    </location>
</feature>
<dbReference type="KEGG" id="vgo:GJW-30_1_03480"/>
<evidence type="ECO:0000313" key="3">
    <source>
        <dbReference type="EMBL" id="BAT60930.1"/>
    </source>
</evidence>
<organism evidence="3 4">
    <name type="scientific">Variibacter gotjawalensis</name>
    <dbReference type="NCBI Taxonomy" id="1333996"/>
    <lineage>
        <taxon>Bacteria</taxon>
        <taxon>Pseudomonadati</taxon>
        <taxon>Pseudomonadota</taxon>
        <taxon>Alphaproteobacteria</taxon>
        <taxon>Hyphomicrobiales</taxon>
        <taxon>Nitrobacteraceae</taxon>
        <taxon>Variibacter</taxon>
    </lineage>
</organism>
<feature type="transmembrane region" description="Helical" evidence="1">
    <location>
        <begin position="151"/>
        <end position="171"/>
    </location>
</feature>
<feature type="transmembrane region" description="Helical" evidence="1">
    <location>
        <begin position="303"/>
        <end position="323"/>
    </location>
</feature>
<dbReference type="OrthoDB" id="8130060at2"/>
<feature type="domain" description="Acyltransferase 3" evidence="2">
    <location>
        <begin position="10"/>
        <end position="348"/>
    </location>
</feature>
<dbReference type="PANTHER" id="PTHR36927">
    <property type="entry name" value="BLR4337 PROTEIN"/>
    <property type="match status" value="1"/>
</dbReference>
<keyword evidence="4" id="KW-1185">Reference proteome</keyword>
<dbReference type="EMBL" id="AP014946">
    <property type="protein sequence ID" value="BAT60930.1"/>
    <property type="molecule type" value="Genomic_DNA"/>
</dbReference>
<accession>A0A0S3PYE7</accession>
<dbReference type="PANTHER" id="PTHR36927:SF3">
    <property type="entry name" value="GLUCANS BIOSYNTHESIS PROTEIN C"/>
    <property type="match status" value="1"/>
</dbReference>
<feature type="transmembrane region" description="Helical" evidence="1">
    <location>
        <begin position="329"/>
        <end position="351"/>
    </location>
</feature>
<keyword evidence="3" id="KW-0808">Transferase</keyword>
<dbReference type="Proteomes" id="UP000236884">
    <property type="component" value="Chromosome"/>
</dbReference>
<feature type="transmembrane region" description="Helical" evidence="1">
    <location>
        <begin position="53"/>
        <end position="72"/>
    </location>
</feature>
<dbReference type="Pfam" id="PF01757">
    <property type="entry name" value="Acyl_transf_3"/>
    <property type="match status" value="1"/>
</dbReference>
<gene>
    <name evidence="3" type="primary">mdoC_2</name>
    <name evidence="3" type="ORF">GJW-30_1_03480</name>
</gene>
<name>A0A0S3PYE7_9BRAD</name>